<organism evidence="13 14">
    <name type="scientific">[Candida] railenensis</name>
    <dbReference type="NCBI Taxonomy" id="45579"/>
    <lineage>
        <taxon>Eukaryota</taxon>
        <taxon>Fungi</taxon>
        <taxon>Dikarya</taxon>
        <taxon>Ascomycota</taxon>
        <taxon>Saccharomycotina</taxon>
        <taxon>Pichiomycetes</taxon>
        <taxon>Debaryomycetaceae</taxon>
        <taxon>Kurtzmaniella</taxon>
    </lineage>
</organism>
<feature type="compositionally biased region" description="Basic and acidic residues" evidence="11">
    <location>
        <begin position="1235"/>
        <end position="1247"/>
    </location>
</feature>
<dbReference type="GO" id="GO:0005524">
    <property type="term" value="F:ATP binding"/>
    <property type="evidence" value="ECO:0007669"/>
    <property type="project" value="UniProtKB-UniRule"/>
</dbReference>
<comment type="caution">
    <text evidence="13">The sequence shown here is derived from an EMBL/GenBank/DDBJ whole genome shotgun (WGS) entry which is preliminary data.</text>
</comment>
<dbReference type="SUPFAM" id="SSF56112">
    <property type="entry name" value="Protein kinase-like (PK-like)"/>
    <property type="match status" value="1"/>
</dbReference>
<feature type="region of interest" description="Disordered" evidence="11">
    <location>
        <begin position="1261"/>
        <end position="1338"/>
    </location>
</feature>
<comment type="similarity">
    <text evidence="1">Belongs to the protein kinase superfamily. STE Ser/Thr protein kinase family. MAP kinase kinase kinase subfamily.</text>
</comment>
<feature type="domain" description="Protein kinase" evidence="12">
    <location>
        <begin position="1669"/>
        <end position="1941"/>
    </location>
</feature>
<accession>A0A9P0QVB6</accession>
<keyword evidence="6" id="KW-0418">Kinase</keyword>
<feature type="compositionally biased region" description="Low complexity" evidence="11">
    <location>
        <begin position="717"/>
        <end position="731"/>
    </location>
</feature>
<feature type="region of interest" description="Disordered" evidence="11">
    <location>
        <begin position="1"/>
        <end position="118"/>
    </location>
</feature>
<feature type="region of interest" description="Disordered" evidence="11">
    <location>
        <begin position="1568"/>
        <end position="1624"/>
    </location>
</feature>
<feature type="compositionally biased region" description="Polar residues" evidence="11">
    <location>
        <begin position="1193"/>
        <end position="1209"/>
    </location>
</feature>
<feature type="compositionally biased region" description="Polar residues" evidence="11">
    <location>
        <begin position="1"/>
        <end position="24"/>
    </location>
</feature>
<proteinExistence type="inferred from homology"/>
<feature type="compositionally biased region" description="Low complexity" evidence="11">
    <location>
        <begin position="547"/>
        <end position="559"/>
    </location>
</feature>
<dbReference type="InterPro" id="IPR013761">
    <property type="entry name" value="SAM/pointed_sf"/>
</dbReference>
<gene>
    <name evidence="13" type="ORF">CLIB1423_20S01904</name>
</gene>
<feature type="compositionally biased region" description="Polar residues" evidence="11">
    <location>
        <begin position="283"/>
        <end position="305"/>
    </location>
</feature>
<dbReference type="PANTHER" id="PTHR11584:SF369">
    <property type="entry name" value="MITOGEN-ACTIVATED PROTEIN KINASE KINASE KINASE 19-RELATED"/>
    <property type="match status" value="1"/>
</dbReference>
<dbReference type="SUPFAM" id="SSF47769">
    <property type="entry name" value="SAM/Pointed domain"/>
    <property type="match status" value="1"/>
</dbReference>
<sequence>MSRSSQRKSANYESQRIRTPTSQTGPSGSGPGSGNNSGSGSGSGSSHGSFDRNSLQYDTKNGNSTSRIASDGVIYSHNKDLLYRTPYKVPSHDSHHPNKLNSMSSTSSSSSNRVHSDSYASDPYYLKKQNNQKFSPSVYHLSIANPPNPSQATAAAAAAMKKQQGLSYPHQDHFDFRPPTNSTKIQHHPPPLNMHTSDKEEYKKPTGLQVDTNSDPAGFSFSEHDTSIQDFVVSPAREVDGGEDNLLSASPPTDHTHQSSVSSSSAKFNSTVLLPFVEVPEFSPNSNGSDRTPSPVKSVSTSLNSNTLGSIIGGYNYSGSSIEVGGPSAKSSGSRDMLVESKPIKANLNEIITNNRNHSDSPQVHTPSQTKPFSMYIDYPIAQQQSQQQPSSPSTHVRNSSESSTTSNASTTSTLTPSSASTNASKDKRFVRYVMNTQQSKAAVNSSSNKWNMENVIKWLDTHNFHQTWKDTFKRNEISGNRFLELCNYEADSIIWKQFGKLLYTDGMYNTIPRFISLLKDEMLNPSPATEEEKPLRESSHSRKGSNDSVSSSHHQNSSIKAEHRKSALIFSKYKSGTTTNSNANISSGSSSNTLNNSTNTSIGGSGGLGVSNNLNAHGNSIKPRPFSYIPPSSQMKKEAASSGQSYKFFRKHYRSSSIDQIDEQRDISSAPTSANSTISHEFPTPLKKGGKGTSTSLTDESSVSPAVKSPQLIAQNSNGTGISGNSNPNNSKKERILSTFRKYGGDKAAEMVKHVQPSTNSQRNSLIFPKTSSSEVLTPVTNNASTTGFRPPRRSSDHSISSFRSSSSLTNNTHERSPVLTAASGALSATSTPPSIEVTQADALVYPEQYSYRPLEEKYLPKPLKSVHHTDKVILVTKDNKQFFPVTVPISNVEDDDDGEKKGENLEQSKLQETKSLVIKELGLIDIGLITFHLTDFNSEEGEALPNTILFNVLRTLPLPKLVVRQELSSPSINTYSTTSSDSKSFELKGENNDEKFYPATPQYLLQNNSSDSKTDYWNFKETANDRLSKINESPDRLAMPSSSAKARASPSVIANQQQQQQLQQQLQQHLLSKKPTSQNNHFALKLDNNNKLLQRKKVEGSKVPSLSIDTKKAADESTVIGNNGLTPSPSNDVEPIDSNASIANSMNTFRVLRKEGREIDFDKRRKSPFETKAPKLIPSIYQSSAMDSINSPISATTVHPFTDSNHSPLKDGKPDESAEIRNAEENGPQQDIQPKKRGAESEVAKKKSISSIPDYILPVTRERSVSSSSSIIAKRVAPLPPPLNNSIKRNGSDARKRTSSRTSLTASPPVSVASADVDSVYSSRSNSGSDKSFTLKRGLSKLRGGSVIRKATTLSREDPFKTNEISFEDIPDDDIINVNSNSESDEDDFFVKPVKKVVKVKNNDDEDDDDFFMKPISDNGSRNSTQRKNMSVRPPIDEVYSNLEKYFPNTNLDKPIIDDSPVSPVVTAENSAQNFNSYNSRIPQRRFPSRNVSEGNEPAGEAFSKSESGEPRRLTISRTFSNANISPIAPPADSGDDVFYGESKNNLSGRRRMKTIRIVANEARRKRLEQQKNASPQSTYSFEVSRNNSNGSTADAGNKTFERDRPLVPNSTNPEADANTHGNNMLFRRNTKMWGQKVTEVTSKEIEKGFVSKIRNNKNGEFVEFAWIKGELIGRGSFGAVYLALNVTTGEMLAVKQVVVPKDRNRIGSKTVEGIEALHKEVETMKDLDHINIVQYLGFEQKDNIYSMFLEYVAGGSIALCMKSYGPFEEKLVTFITRQILLGLQYLHQNGILHRDLKADNLLLEVDGRCKISDFGISKKSSDIYVNNAEMSMQGTIFWMAPEVIDSIVEDKKQGYSAKIDIWSLGCVVLEMFCGKRPWSNEAVVSAIYKIGKTKLAPPIPSDINDKISVGAKDFIKKCFTIDPEARPTATELLEHDFIKEDEHFSFQDTKLAQLIKFNSRKSSTGNEANS</sequence>
<feature type="compositionally biased region" description="Polar residues" evidence="11">
    <location>
        <begin position="51"/>
        <end position="68"/>
    </location>
</feature>
<feature type="region of interest" description="Disordered" evidence="11">
    <location>
        <begin position="526"/>
        <end position="563"/>
    </location>
</feature>
<keyword evidence="14" id="KW-1185">Reference proteome</keyword>
<dbReference type="Proteomes" id="UP000837801">
    <property type="component" value="Unassembled WGS sequence"/>
</dbReference>
<dbReference type="EMBL" id="CAKXYY010000020">
    <property type="protein sequence ID" value="CAH2355005.1"/>
    <property type="molecule type" value="Genomic_DNA"/>
</dbReference>
<evidence type="ECO:0000313" key="13">
    <source>
        <dbReference type="EMBL" id="CAH2355005.1"/>
    </source>
</evidence>
<dbReference type="InterPro" id="IPR011009">
    <property type="entry name" value="Kinase-like_dom_sf"/>
</dbReference>
<feature type="region of interest" description="Disordered" evidence="11">
    <location>
        <begin position="658"/>
        <end position="734"/>
    </location>
</feature>
<dbReference type="GO" id="GO:0004709">
    <property type="term" value="F:MAP kinase kinase kinase activity"/>
    <property type="evidence" value="ECO:0007669"/>
    <property type="project" value="UniProtKB-EC"/>
</dbReference>
<comment type="catalytic activity">
    <reaction evidence="8">
        <text>L-threonyl-[protein] + ATP = O-phospho-L-threonyl-[protein] + ADP + H(+)</text>
        <dbReference type="Rhea" id="RHEA:46608"/>
        <dbReference type="Rhea" id="RHEA-COMP:11060"/>
        <dbReference type="Rhea" id="RHEA-COMP:11605"/>
        <dbReference type="ChEBI" id="CHEBI:15378"/>
        <dbReference type="ChEBI" id="CHEBI:30013"/>
        <dbReference type="ChEBI" id="CHEBI:30616"/>
        <dbReference type="ChEBI" id="CHEBI:61977"/>
        <dbReference type="ChEBI" id="CHEBI:456216"/>
        <dbReference type="EC" id="2.7.11.25"/>
    </reaction>
</comment>
<dbReference type="FunFam" id="1.10.510.10:FF:000182">
    <property type="entry name" value="MAP kinase kinase kinase mkh1"/>
    <property type="match status" value="1"/>
</dbReference>
<dbReference type="SMART" id="SM00220">
    <property type="entry name" value="S_TKc"/>
    <property type="match status" value="1"/>
</dbReference>
<feature type="compositionally biased region" description="Polar residues" evidence="11">
    <location>
        <begin position="971"/>
        <end position="984"/>
    </location>
</feature>
<feature type="region of interest" description="Disordered" evidence="11">
    <location>
        <begin position="580"/>
        <end position="601"/>
    </location>
</feature>
<dbReference type="FunFam" id="3.30.200.20:FF:000387">
    <property type="entry name" value="Serine/threonine-protein kinase STE11"/>
    <property type="match status" value="1"/>
</dbReference>
<feature type="region of interest" description="Disordered" evidence="11">
    <location>
        <begin position="383"/>
        <end position="423"/>
    </location>
</feature>
<dbReference type="EC" id="2.7.11.25" evidence="2"/>
<feature type="region of interest" description="Disordered" evidence="11">
    <location>
        <begin position="281"/>
        <end position="305"/>
    </location>
</feature>
<keyword evidence="7 10" id="KW-0067">ATP-binding</keyword>
<feature type="compositionally biased region" description="Polar residues" evidence="11">
    <location>
        <begin position="757"/>
        <end position="789"/>
    </location>
</feature>
<feature type="region of interest" description="Disordered" evidence="11">
    <location>
        <begin position="240"/>
        <end position="265"/>
    </location>
</feature>
<evidence type="ECO:0000256" key="7">
    <source>
        <dbReference type="ARBA" id="ARBA00022840"/>
    </source>
</evidence>
<feature type="compositionally biased region" description="Polar residues" evidence="11">
    <location>
        <begin position="1573"/>
        <end position="1597"/>
    </location>
</feature>
<keyword evidence="4" id="KW-0808">Transferase</keyword>
<feature type="compositionally biased region" description="Basic and acidic residues" evidence="11">
    <location>
        <begin position="1210"/>
        <end position="1226"/>
    </location>
</feature>
<evidence type="ECO:0000256" key="9">
    <source>
        <dbReference type="ARBA" id="ARBA00048329"/>
    </source>
</evidence>
<feature type="compositionally biased region" description="Gly residues" evidence="11">
    <location>
        <begin position="27"/>
        <end position="45"/>
    </location>
</feature>
<evidence type="ECO:0000256" key="8">
    <source>
        <dbReference type="ARBA" id="ARBA00047559"/>
    </source>
</evidence>
<feature type="compositionally biased region" description="Polar residues" evidence="11">
    <location>
        <begin position="668"/>
        <end position="680"/>
    </location>
</feature>
<evidence type="ECO:0000256" key="11">
    <source>
        <dbReference type="SAM" id="MobiDB-lite"/>
    </source>
</evidence>
<feature type="region of interest" description="Disordered" evidence="11">
    <location>
        <begin position="1193"/>
        <end position="1249"/>
    </location>
</feature>
<dbReference type="Pfam" id="PF00069">
    <property type="entry name" value="Pkinase"/>
    <property type="match status" value="1"/>
</dbReference>
<evidence type="ECO:0000256" key="10">
    <source>
        <dbReference type="PROSITE-ProRule" id="PRU10141"/>
    </source>
</evidence>
<feature type="compositionally biased region" description="Low complexity" evidence="11">
    <location>
        <begin position="799"/>
        <end position="809"/>
    </location>
</feature>
<evidence type="ECO:0000256" key="6">
    <source>
        <dbReference type="ARBA" id="ARBA00022777"/>
    </source>
</evidence>
<dbReference type="InterPro" id="IPR008271">
    <property type="entry name" value="Ser/Thr_kinase_AS"/>
</dbReference>
<feature type="compositionally biased region" description="Low complexity" evidence="11">
    <location>
        <begin position="1040"/>
        <end position="1072"/>
    </location>
</feature>
<evidence type="ECO:0000256" key="4">
    <source>
        <dbReference type="ARBA" id="ARBA00022679"/>
    </source>
</evidence>
<protein>
    <recommendedName>
        <fullName evidence="2">mitogen-activated protein kinase kinase kinase</fullName>
        <ecNumber evidence="2">2.7.11.25</ecNumber>
    </recommendedName>
</protein>
<feature type="compositionally biased region" description="Polar residues" evidence="11">
    <location>
        <begin position="1420"/>
        <end position="1431"/>
    </location>
</feature>
<dbReference type="PROSITE" id="PS00107">
    <property type="entry name" value="PROTEIN_KINASE_ATP"/>
    <property type="match status" value="1"/>
</dbReference>
<feature type="region of interest" description="Disordered" evidence="11">
    <location>
        <begin position="1406"/>
        <end position="1433"/>
    </location>
</feature>
<dbReference type="PROSITE" id="PS00108">
    <property type="entry name" value="PROTEIN_KINASE_ST"/>
    <property type="match status" value="1"/>
</dbReference>
<dbReference type="InterPro" id="IPR017441">
    <property type="entry name" value="Protein_kinase_ATP_BS"/>
</dbReference>
<feature type="compositionally biased region" description="Polar residues" evidence="11">
    <location>
        <begin position="694"/>
        <end position="705"/>
    </location>
</feature>
<dbReference type="GO" id="GO:0030447">
    <property type="term" value="P:filamentous growth"/>
    <property type="evidence" value="ECO:0007669"/>
    <property type="project" value="UniProtKB-ARBA"/>
</dbReference>
<reference evidence="13" key="1">
    <citation type="submission" date="2022-03" db="EMBL/GenBank/DDBJ databases">
        <authorList>
            <person name="Legras J.-L."/>
            <person name="Devillers H."/>
            <person name="Grondin C."/>
        </authorList>
    </citation>
    <scope>NUCLEOTIDE SEQUENCE</scope>
    <source>
        <strain evidence="13">CLIB 1423</strain>
    </source>
</reference>
<feature type="compositionally biased region" description="Basic and acidic residues" evidence="11">
    <location>
        <begin position="531"/>
        <end position="541"/>
    </location>
</feature>
<feature type="region of interest" description="Disordered" evidence="11">
    <location>
        <begin position="145"/>
        <end position="222"/>
    </location>
</feature>
<feature type="region of interest" description="Disordered" evidence="11">
    <location>
        <begin position="753"/>
        <end position="817"/>
    </location>
</feature>
<dbReference type="GO" id="GO:0000196">
    <property type="term" value="P:cell integrity MAPK cascade"/>
    <property type="evidence" value="ECO:0007669"/>
    <property type="project" value="UniProtKB-ARBA"/>
</dbReference>
<feature type="region of interest" description="Disordered" evidence="11">
    <location>
        <begin position="1483"/>
        <end position="1514"/>
    </location>
</feature>
<evidence type="ECO:0000256" key="3">
    <source>
        <dbReference type="ARBA" id="ARBA00022527"/>
    </source>
</evidence>
<evidence type="ECO:0000259" key="12">
    <source>
        <dbReference type="PROSITE" id="PS50011"/>
    </source>
</evidence>
<feature type="binding site" evidence="10">
    <location>
        <position position="1698"/>
    </location>
    <ligand>
        <name>ATP</name>
        <dbReference type="ChEBI" id="CHEBI:30616"/>
    </ligand>
</feature>
<feature type="region of interest" description="Disordered" evidence="11">
    <location>
        <begin position="1029"/>
        <end position="1077"/>
    </location>
</feature>
<evidence type="ECO:0000256" key="5">
    <source>
        <dbReference type="ARBA" id="ARBA00022741"/>
    </source>
</evidence>
<keyword evidence="3" id="KW-0723">Serine/threonine-protein kinase</keyword>
<feature type="region of interest" description="Disordered" evidence="11">
    <location>
        <begin position="615"/>
        <end position="644"/>
    </location>
</feature>
<dbReference type="PANTHER" id="PTHR11584">
    <property type="entry name" value="SERINE/THREONINE PROTEIN KINASE"/>
    <property type="match status" value="1"/>
</dbReference>
<feature type="compositionally biased region" description="Low complexity" evidence="11">
    <location>
        <begin position="1308"/>
        <end position="1327"/>
    </location>
</feature>
<feature type="region of interest" description="Disordered" evidence="11">
    <location>
        <begin position="971"/>
        <end position="990"/>
    </location>
</feature>
<dbReference type="Gene3D" id="1.10.150.50">
    <property type="entry name" value="Transcription Factor, Ets-1"/>
    <property type="match status" value="1"/>
</dbReference>
<evidence type="ECO:0000256" key="1">
    <source>
        <dbReference type="ARBA" id="ARBA00006529"/>
    </source>
</evidence>
<evidence type="ECO:0000313" key="14">
    <source>
        <dbReference type="Proteomes" id="UP000837801"/>
    </source>
</evidence>
<dbReference type="Gene3D" id="1.10.510.10">
    <property type="entry name" value="Transferase(Phosphotransferase) domain 1"/>
    <property type="match status" value="1"/>
</dbReference>
<feature type="compositionally biased region" description="Low complexity" evidence="11">
    <location>
        <begin position="102"/>
        <end position="113"/>
    </location>
</feature>
<keyword evidence="5 10" id="KW-0547">Nucleotide-binding</keyword>
<dbReference type="PROSITE" id="PS50011">
    <property type="entry name" value="PROTEIN_KINASE_DOM"/>
    <property type="match status" value="1"/>
</dbReference>
<comment type="catalytic activity">
    <reaction evidence="9">
        <text>L-seryl-[protein] + ATP = O-phospho-L-seryl-[protein] + ADP + H(+)</text>
        <dbReference type="Rhea" id="RHEA:17989"/>
        <dbReference type="Rhea" id="RHEA-COMP:9863"/>
        <dbReference type="Rhea" id="RHEA-COMP:11604"/>
        <dbReference type="ChEBI" id="CHEBI:15378"/>
        <dbReference type="ChEBI" id="CHEBI:29999"/>
        <dbReference type="ChEBI" id="CHEBI:30616"/>
        <dbReference type="ChEBI" id="CHEBI:83421"/>
        <dbReference type="ChEBI" id="CHEBI:456216"/>
        <dbReference type="EC" id="2.7.11.25"/>
    </reaction>
</comment>
<evidence type="ECO:0000256" key="2">
    <source>
        <dbReference type="ARBA" id="ARBA00012406"/>
    </source>
</evidence>
<dbReference type="OrthoDB" id="266718at2759"/>
<dbReference type="InterPro" id="IPR000719">
    <property type="entry name" value="Prot_kinase_dom"/>
</dbReference>
<name>A0A9P0QVB6_9ASCO</name>